<accession>A0A941IDB6</accession>
<dbReference type="GO" id="GO:0043916">
    <property type="term" value="F:DNA-7-methylguanine glycosylase activity"/>
    <property type="evidence" value="ECO:0007669"/>
    <property type="project" value="TreeGrafter"/>
</dbReference>
<dbReference type="Gene3D" id="1.10.1670.10">
    <property type="entry name" value="Helix-hairpin-Helix base-excision DNA repair enzymes (C-terminal)"/>
    <property type="match status" value="1"/>
</dbReference>
<dbReference type="RefSeq" id="WP_166530566.1">
    <property type="nucleotide sequence ID" value="NZ_JAGSOT010000039.1"/>
</dbReference>
<evidence type="ECO:0000313" key="9">
    <source>
        <dbReference type="Proteomes" id="UP000675284"/>
    </source>
</evidence>
<dbReference type="InterPro" id="IPR011257">
    <property type="entry name" value="DNA_glycosylase"/>
</dbReference>
<dbReference type="Proteomes" id="UP000675284">
    <property type="component" value="Unassembled WGS sequence"/>
</dbReference>
<organism evidence="8 9">
    <name type="scientific">Virgibacillus salarius</name>
    <dbReference type="NCBI Taxonomy" id="447199"/>
    <lineage>
        <taxon>Bacteria</taxon>
        <taxon>Bacillati</taxon>
        <taxon>Bacillota</taxon>
        <taxon>Bacilli</taxon>
        <taxon>Bacillales</taxon>
        <taxon>Bacillaceae</taxon>
        <taxon>Virgibacillus</taxon>
    </lineage>
</organism>
<keyword evidence="5" id="KW-0378">Hydrolase</keyword>
<evidence type="ECO:0000256" key="6">
    <source>
        <dbReference type="ARBA" id="ARBA00023204"/>
    </source>
</evidence>
<dbReference type="Pfam" id="PF00730">
    <property type="entry name" value="HhH-GPD"/>
    <property type="match status" value="1"/>
</dbReference>
<keyword evidence="9" id="KW-1185">Reference proteome</keyword>
<dbReference type="PANTHER" id="PTHR43003:SF12">
    <property type="entry name" value="DNA-3-METHYLADENINE GLYCOSYLASE"/>
    <property type="match status" value="1"/>
</dbReference>
<dbReference type="Gene3D" id="1.10.340.30">
    <property type="entry name" value="Hypothetical protein, domain 2"/>
    <property type="match status" value="1"/>
</dbReference>
<proteinExistence type="inferred from homology"/>
<dbReference type="CDD" id="cd00056">
    <property type="entry name" value="ENDO3c"/>
    <property type="match status" value="1"/>
</dbReference>
<dbReference type="EC" id="3.2.2.21" evidence="3"/>
<dbReference type="GO" id="GO:0008725">
    <property type="term" value="F:DNA-3-methyladenine glycosylase activity"/>
    <property type="evidence" value="ECO:0007669"/>
    <property type="project" value="TreeGrafter"/>
</dbReference>
<dbReference type="GO" id="GO:0005737">
    <property type="term" value="C:cytoplasm"/>
    <property type="evidence" value="ECO:0007669"/>
    <property type="project" value="TreeGrafter"/>
</dbReference>
<evidence type="ECO:0000256" key="4">
    <source>
        <dbReference type="ARBA" id="ARBA00022763"/>
    </source>
</evidence>
<keyword evidence="6" id="KW-0234">DNA repair</keyword>
<evidence type="ECO:0000259" key="7">
    <source>
        <dbReference type="SMART" id="SM00478"/>
    </source>
</evidence>
<protein>
    <recommendedName>
        <fullName evidence="3">DNA-3-methyladenine glycosylase II</fullName>
        <ecNumber evidence="3">3.2.2.21</ecNumber>
    </recommendedName>
</protein>
<dbReference type="FunFam" id="1.10.340.30:FF:000004">
    <property type="entry name" value="DNA-3-methyladenine glycosylase II"/>
    <property type="match status" value="1"/>
</dbReference>
<dbReference type="InterPro" id="IPR003265">
    <property type="entry name" value="HhH-GPD_domain"/>
</dbReference>
<dbReference type="GO" id="GO:0032131">
    <property type="term" value="F:alkylated DNA binding"/>
    <property type="evidence" value="ECO:0007669"/>
    <property type="project" value="TreeGrafter"/>
</dbReference>
<dbReference type="InterPro" id="IPR037046">
    <property type="entry name" value="AlkA_N_sf"/>
</dbReference>
<evidence type="ECO:0000256" key="2">
    <source>
        <dbReference type="ARBA" id="ARBA00010817"/>
    </source>
</evidence>
<sequence>MTVYKQLLSLPENFSFRINLDYLKSTEDGLFRTDQESITRFIVLDGNLFFIKIYVSNNNRLVIETEDVSQSYTKQFERQIMLYIRDWFDLDIHLEPFYTIAKQDEYLKMPISKFYGLRNIGIPDIFEAFVWAILGQQINLSFASTLKDRFIKNYGKRLIHNGEDYWLFPSPRLIASLSMDELFKIGMSRRKCEYIRGIARLIANNQISREKLVQLSDINLAVKQLTAIKGIGPWTANYVLLRCVRYPNAFPINDVGLHNALKLAGSLDRKPSIDEIKQIASAWEGYESYATFFLWRLVY</sequence>
<dbReference type="GO" id="GO:0006285">
    <property type="term" value="P:base-excision repair, AP site formation"/>
    <property type="evidence" value="ECO:0007669"/>
    <property type="project" value="TreeGrafter"/>
</dbReference>
<dbReference type="SMART" id="SM00478">
    <property type="entry name" value="ENDO3c"/>
    <property type="match status" value="1"/>
</dbReference>
<comment type="similarity">
    <text evidence="2">Belongs to the alkylbase DNA glycosidase AlkA family.</text>
</comment>
<evidence type="ECO:0000313" key="8">
    <source>
        <dbReference type="EMBL" id="MBR7796965.1"/>
    </source>
</evidence>
<evidence type="ECO:0000256" key="3">
    <source>
        <dbReference type="ARBA" id="ARBA00012000"/>
    </source>
</evidence>
<name>A0A941IDB6_9BACI</name>
<dbReference type="InterPro" id="IPR023170">
    <property type="entry name" value="HhH_base_excis_C"/>
</dbReference>
<dbReference type="EMBL" id="JAGSOT010000039">
    <property type="protein sequence ID" value="MBR7796965.1"/>
    <property type="molecule type" value="Genomic_DNA"/>
</dbReference>
<gene>
    <name evidence="8" type="ORF">KCX74_13030</name>
</gene>
<dbReference type="Pfam" id="PF07934">
    <property type="entry name" value="OGG_N"/>
    <property type="match status" value="1"/>
</dbReference>
<dbReference type="InterPro" id="IPR051912">
    <property type="entry name" value="Alkylbase_DNA_Glycosylase/TA"/>
</dbReference>
<dbReference type="Gene3D" id="3.30.310.20">
    <property type="entry name" value="DNA-3-methyladenine glycosylase AlkA, N-terminal domain"/>
    <property type="match status" value="1"/>
</dbReference>
<feature type="domain" description="HhH-GPD" evidence="7">
    <location>
        <begin position="134"/>
        <end position="299"/>
    </location>
</feature>
<evidence type="ECO:0000256" key="5">
    <source>
        <dbReference type="ARBA" id="ARBA00022801"/>
    </source>
</evidence>
<dbReference type="SUPFAM" id="SSF48150">
    <property type="entry name" value="DNA-glycosylase"/>
    <property type="match status" value="1"/>
</dbReference>
<dbReference type="InterPro" id="IPR012904">
    <property type="entry name" value="OGG_N"/>
</dbReference>
<dbReference type="GO" id="GO:0006289">
    <property type="term" value="P:nucleotide-excision repair"/>
    <property type="evidence" value="ECO:0007669"/>
    <property type="project" value="InterPro"/>
</dbReference>
<dbReference type="AlphaFoldDB" id="A0A941IDB6"/>
<dbReference type="PANTHER" id="PTHR43003">
    <property type="entry name" value="DNA-3-METHYLADENINE GLYCOSYLASE"/>
    <property type="match status" value="1"/>
</dbReference>
<reference evidence="8" key="1">
    <citation type="submission" date="2021-04" db="EMBL/GenBank/DDBJ databases">
        <title>Isolation and polyphasic classification of algal microorganism.</title>
        <authorList>
            <person name="Wang S."/>
        </authorList>
    </citation>
    <scope>NUCLEOTIDE SEQUENCE</scope>
    <source>
        <strain evidence="8">720a</strain>
    </source>
</reference>
<dbReference type="GO" id="GO:0008534">
    <property type="term" value="F:oxidized purine nucleobase lesion DNA N-glycosylase activity"/>
    <property type="evidence" value="ECO:0007669"/>
    <property type="project" value="InterPro"/>
</dbReference>
<comment type="caution">
    <text evidence="8">The sequence shown here is derived from an EMBL/GenBank/DDBJ whole genome shotgun (WGS) entry which is preliminary data.</text>
</comment>
<keyword evidence="4" id="KW-0227">DNA damage</keyword>
<evidence type="ECO:0000256" key="1">
    <source>
        <dbReference type="ARBA" id="ARBA00000086"/>
    </source>
</evidence>
<dbReference type="GO" id="GO:0032993">
    <property type="term" value="C:protein-DNA complex"/>
    <property type="evidence" value="ECO:0007669"/>
    <property type="project" value="TreeGrafter"/>
</dbReference>
<comment type="catalytic activity">
    <reaction evidence="1">
        <text>Hydrolysis of alkylated DNA, releasing 3-methyladenine, 3-methylguanine, 7-methylguanine and 7-methyladenine.</text>
        <dbReference type="EC" id="3.2.2.21"/>
    </reaction>
</comment>
<dbReference type="GO" id="GO:0006307">
    <property type="term" value="P:DNA alkylation repair"/>
    <property type="evidence" value="ECO:0007669"/>
    <property type="project" value="TreeGrafter"/>
</dbReference>